<keyword evidence="2" id="KW-1185">Reference proteome</keyword>
<dbReference type="InterPro" id="IPR044714">
    <property type="entry name" value="AtSIBP1-like"/>
</dbReference>
<dbReference type="STRING" id="542762.A0A4S4ELH5"/>
<evidence type="ECO:0000313" key="1">
    <source>
        <dbReference type="EMBL" id="THG16965.1"/>
    </source>
</evidence>
<accession>A0A4S4ELH5</accession>
<protein>
    <submittedName>
        <fullName evidence="1">Uncharacterized protein</fullName>
    </submittedName>
</protein>
<name>A0A4S4ELH5_CAMSN</name>
<comment type="caution">
    <text evidence="1">The sequence shown here is derived from an EMBL/GenBank/DDBJ whole genome shotgun (WGS) entry which is preliminary data.</text>
</comment>
<organism evidence="1 2">
    <name type="scientific">Camellia sinensis var. sinensis</name>
    <name type="common">China tea</name>
    <dbReference type="NCBI Taxonomy" id="542762"/>
    <lineage>
        <taxon>Eukaryota</taxon>
        <taxon>Viridiplantae</taxon>
        <taxon>Streptophyta</taxon>
        <taxon>Embryophyta</taxon>
        <taxon>Tracheophyta</taxon>
        <taxon>Spermatophyta</taxon>
        <taxon>Magnoliopsida</taxon>
        <taxon>eudicotyledons</taxon>
        <taxon>Gunneridae</taxon>
        <taxon>Pentapetalae</taxon>
        <taxon>asterids</taxon>
        <taxon>Ericales</taxon>
        <taxon>Theaceae</taxon>
        <taxon>Camellia</taxon>
    </lineage>
</organism>
<gene>
    <name evidence="1" type="ORF">TEA_010499</name>
</gene>
<dbReference type="PANTHER" id="PTHR46672">
    <property type="entry name" value="OS08G0495500 PROTEIN-RELATED"/>
    <property type="match status" value="1"/>
</dbReference>
<evidence type="ECO:0000313" key="2">
    <source>
        <dbReference type="Proteomes" id="UP000306102"/>
    </source>
</evidence>
<proteinExistence type="predicted"/>
<dbReference type="EMBL" id="SDRB02003755">
    <property type="protein sequence ID" value="THG16965.1"/>
    <property type="molecule type" value="Genomic_DNA"/>
</dbReference>
<dbReference type="Proteomes" id="UP000306102">
    <property type="component" value="Unassembled WGS sequence"/>
</dbReference>
<dbReference type="PANTHER" id="PTHR46672:SF4">
    <property type="entry name" value="OS08G0495500 PROTEIN"/>
    <property type="match status" value="1"/>
</dbReference>
<reference evidence="1 2" key="1">
    <citation type="journal article" date="2018" name="Proc. Natl. Acad. Sci. U.S.A.">
        <title>Draft genome sequence of Camellia sinensis var. sinensis provides insights into the evolution of the tea genome and tea quality.</title>
        <authorList>
            <person name="Wei C."/>
            <person name="Yang H."/>
            <person name="Wang S."/>
            <person name="Zhao J."/>
            <person name="Liu C."/>
            <person name="Gao L."/>
            <person name="Xia E."/>
            <person name="Lu Y."/>
            <person name="Tai Y."/>
            <person name="She G."/>
            <person name="Sun J."/>
            <person name="Cao H."/>
            <person name="Tong W."/>
            <person name="Gao Q."/>
            <person name="Li Y."/>
            <person name="Deng W."/>
            <person name="Jiang X."/>
            <person name="Wang W."/>
            <person name="Chen Q."/>
            <person name="Zhang S."/>
            <person name="Li H."/>
            <person name="Wu J."/>
            <person name="Wang P."/>
            <person name="Li P."/>
            <person name="Shi C."/>
            <person name="Zheng F."/>
            <person name="Jian J."/>
            <person name="Huang B."/>
            <person name="Shan D."/>
            <person name="Shi M."/>
            <person name="Fang C."/>
            <person name="Yue Y."/>
            <person name="Li F."/>
            <person name="Li D."/>
            <person name="Wei S."/>
            <person name="Han B."/>
            <person name="Jiang C."/>
            <person name="Yin Y."/>
            <person name="Xia T."/>
            <person name="Zhang Z."/>
            <person name="Bennetzen J.L."/>
            <person name="Zhao S."/>
            <person name="Wan X."/>
        </authorList>
    </citation>
    <scope>NUCLEOTIDE SEQUENCE [LARGE SCALE GENOMIC DNA]</scope>
    <source>
        <strain evidence="2">cv. Shuchazao</strain>
        <tissue evidence="1">Leaf</tissue>
    </source>
</reference>
<dbReference type="AlphaFoldDB" id="A0A4S4ELH5"/>
<sequence length="201" mass="22064">MPSNMFVPISQCVTSTKHLAVEKNRTLLIKLYPEISNLTRDSPPIASFIIRVVCSVGDGKSLIHPEITDKKLKNNDDFVWAIEVPLMGKFIIDIEFLDLKIVPLEVSNEVLESGEETYFPALHVGLDNPSAMNGSAAPKSRIPQMVAQTLGFGQNLVLLVIVTAIGEIQRAVQSPLEQGGSIWGQVDFRVGYEGICESKKT</sequence>